<proteinExistence type="predicted"/>
<evidence type="ECO:0000313" key="3">
    <source>
        <dbReference type="Proteomes" id="UP000770717"/>
    </source>
</evidence>
<feature type="compositionally biased region" description="Polar residues" evidence="1">
    <location>
        <begin position="31"/>
        <end position="53"/>
    </location>
</feature>
<protein>
    <submittedName>
        <fullName evidence="2">Uncharacterized protein</fullName>
    </submittedName>
</protein>
<sequence>MDESDMGTRTRRRRPPPRNVKTRPRPERATESVSGRAATSTQTGEEQFTQNTSGRRRGLLVALRHLTEQKTKKAANIQRCVNAVSSCDKYQRMVRLLKLWDTAPSA</sequence>
<accession>A0A8J6BEA0</accession>
<organism evidence="2 3">
    <name type="scientific">Eleutherodactylus coqui</name>
    <name type="common">Puerto Rican coqui</name>
    <dbReference type="NCBI Taxonomy" id="57060"/>
    <lineage>
        <taxon>Eukaryota</taxon>
        <taxon>Metazoa</taxon>
        <taxon>Chordata</taxon>
        <taxon>Craniata</taxon>
        <taxon>Vertebrata</taxon>
        <taxon>Euteleostomi</taxon>
        <taxon>Amphibia</taxon>
        <taxon>Batrachia</taxon>
        <taxon>Anura</taxon>
        <taxon>Neobatrachia</taxon>
        <taxon>Hyloidea</taxon>
        <taxon>Eleutherodactylidae</taxon>
        <taxon>Eleutherodactylinae</taxon>
        <taxon>Eleutherodactylus</taxon>
        <taxon>Eleutherodactylus</taxon>
    </lineage>
</organism>
<comment type="caution">
    <text evidence="2">The sequence shown here is derived from an EMBL/GenBank/DDBJ whole genome shotgun (WGS) entry which is preliminary data.</text>
</comment>
<feature type="region of interest" description="Disordered" evidence="1">
    <location>
        <begin position="1"/>
        <end position="56"/>
    </location>
</feature>
<dbReference type="AlphaFoldDB" id="A0A8J6BEA0"/>
<gene>
    <name evidence="2" type="ORF">GDO78_015214</name>
</gene>
<name>A0A8J6BEA0_ELECQ</name>
<dbReference type="Proteomes" id="UP000770717">
    <property type="component" value="Unassembled WGS sequence"/>
</dbReference>
<evidence type="ECO:0000313" key="2">
    <source>
        <dbReference type="EMBL" id="KAG9461975.1"/>
    </source>
</evidence>
<feature type="compositionally biased region" description="Basic residues" evidence="1">
    <location>
        <begin position="9"/>
        <end position="23"/>
    </location>
</feature>
<dbReference type="EMBL" id="WNTK01014702">
    <property type="protein sequence ID" value="KAG9461975.1"/>
    <property type="molecule type" value="Genomic_DNA"/>
</dbReference>
<reference evidence="2" key="1">
    <citation type="thesis" date="2020" institute="ProQuest LLC" country="789 East Eisenhower Parkway, Ann Arbor, MI, USA">
        <title>Comparative Genomics and Chromosome Evolution.</title>
        <authorList>
            <person name="Mudd A.B."/>
        </authorList>
    </citation>
    <scope>NUCLEOTIDE SEQUENCE</scope>
    <source>
        <strain evidence="2">HN-11 Male</strain>
        <tissue evidence="2">Kidney and liver</tissue>
    </source>
</reference>
<keyword evidence="3" id="KW-1185">Reference proteome</keyword>
<evidence type="ECO:0000256" key="1">
    <source>
        <dbReference type="SAM" id="MobiDB-lite"/>
    </source>
</evidence>